<dbReference type="Gene3D" id="3.30.1240.10">
    <property type="match status" value="1"/>
</dbReference>
<dbReference type="EMBL" id="CP159289">
    <property type="protein sequence ID" value="XCH22449.1"/>
    <property type="molecule type" value="Genomic_DNA"/>
</dbReference>
<sequence>MVDDLLEITDDQFLKFTLCDLAGSEVNSYPHYKKYEEALQVKVSGPIWLDISHKKG</sequence>
<reference evidence="1" key="1">
    <citation type="submission" date="2024-06" db="EMBL/GenBank/DDBJ databases">
        <title>Sequencing and assembly of the genome of Dyadobacter sp. strain 676, a symbiont of Cyamopsis tetragonoloba.</title>
        <authorList>
            <person name="Guro P."/>
            <person name="Sazanova A."/>
            <person name="Kuznetsova I."/>
            <person name="Belimov A."/>
            <person name="Safronova V."/>
        </authorList>
    </citation>
    <scope>NUCLEOTIDE SEQUENCE</scope>
    <source>
        <strain evidence="1">676</strain>
    </source>
</reference>
<evidence type="ECO:0000313" key="1">
    <source>
        <dbReference type="EMBL" id="XCH22449.1"/>
    </source>
</evidence>
<organism evidence="1">
    <name type="scientific">Dyadobacter sp. 676</name>
    <dbReference type="NCBI Taxonomy" id="3088362"/>
    <lineage>
        <taxon>Bacteria</taxon>
        <taxon>Pseudomonadati</taxon>
        <taxon>Bacteroidota</taxon>
        <taxon>Cytophagia</taxon>
        <taxon>Cytophagales</taxon>
        <taxon>Spirosomataceae</taxon>
        <taxon>Dyadobacter</taxon>
    </lineage>
</organism>
<dbReference type="RefSeq" id="WP_353717781.1">
    <property type="nucleotide sequence ID" value="NZ_CP159289.1"/>
</dbReference>
<dbReference type="AlphaFoldDB" id="A0AAU8FD43"/>
<gene>
    <name evidence="1" type="ORF">ABV298_19125</name>
</gene>
<proteinExistence type="predicted"/>
<protein>
    <submittedName>
        <fullName evidence="1">Uncharacterized protein</fullName>
    </submittedName>
</protein>
<name>A0AAU8FD43_9BACT</name>
<accession>A0AAU8FD43</accession>